<dbReference type="CDD" id="cd15845">
    <property type="entry name" value="SNARE_syntaxin16"/>
    <property type="match status" value="1"/>
</dbReference>
<evidence type="ECO:0000256" key="5">
    <source>
        <dbReference type="ARBA" id="ARBA00022927"/>
    </source>
</evidence>
<comment type="similarity">
    <text evidence="2">Belongs to the syntaxin family.</text>
</comment>
<dbReference type="InParanoid" id="C1DYW6"/>
<dbReference type="GO" id="GO:0031201">
    <property type="term" value="C:SNARE complex"/>
    <property type="evidence" value="ECO:0007669"/>
    <property type="project" value="TreeGrafter"/>
</dbReference>
<evidence type="ECO:0000313" key="13">
    <source>
        <dbReference type="Proteomes" id="UP000002009"/>
    </source>
</evidence>
<accession>C1DYW6</accession>
<evidence type="ECO:0000313" key="12">
    <source>
        <dbReference type="EMBL" id="ACO61015.1"/>
    </source>
</evidence>
<dbReference type="OrthoDB" id="10251371at2759"/>
<dbReference type="GO" id="GO:0006886">
    <property type="term" value="P:intracellular protein transport"/>
    <property type="evidence" value="ECO:0007669"/>
    <property type="project" value="TreeGrafter"/>
</dbReference>
<dbReference type="SUPFAM" id="SSF47661">
    <property type="entry name" value="t-snare proteins"/>
    <property type="match status" value="1"/>
</dbReference>
<keyword evidence="5" id="KW-0653">Protein transport</keyword>
<dbReference type="PANTHER" id="PTHR19957:SF83">
    <property type="entry name" value="SYNTAXIN-16"/>
    <property type="match status" value="1"/>
</dbReference>
<dbReference type="PANTHER" id="PTHR19957">
    <property type="entry name" value="SYNTAXIN"/>
    <property type="match status" value="1"/>
</dbReference>
<dbReference type="Proteomes" id="UP000002009">
    <property type="component" value="Chromosome 2"/>
</dbReference>
<dbReference type="RefSeq" id="XP_002499757.1">
    <property type="nucleotide sequence ID" value="XM_002499711.1"/>
</dbReference>
<evidence type="ECO:0000256" key="10">
    <source>
        <dbReference type="SAM" id="Phobius"/>
    </source>
</evidence>
<sequence length="329" mass="36361">MTTSTSGAHLGAYRNLTDKFIRFRDQARGNYGFATNRQSEAASTRLLEAALGSSSSMGLGQGDEGSGLEGLSATLPPAWVDFSEEVSADVNRIKGKLKELAAAHHKALLPNFDDMGNDKDDHVVEIVTQDITRLFKRCETRLRALNDARGGAHEMVIIKNVQRKLATELQKLSQEFRKMQKDYLQRLKQQEGRGPGASGVDDIFGWDAATGGGGGQGLADPGFSQSQMQRLDRSEAVTIERDQEVTKILQSVNDLAGVMKDLSVLVIDQGTILDRIDYNCEQVEITVDEGRKQLVKAETHQKSTRMITCIYFLMVMICLMTLVVIFQKM</sequence>
<gene>
    <name evidence="12" type="ORF">MICPUN_112641</name>
</gene>
<proteinExistence type="inferred from homology"/>
<keyword evidence="3" id="KW-0813">Transport</keyword>
<name>C1DYW6_MICCC</name>
<dbReference type="GO" id="GO:0005484">
    <property type="term" value="F:SNAP receptor activity"/>
    <property type="evidence" value="ECO:0007669"/>
    <property type="project" value="TreeGrafter"/>
</dbReference>
<dbReference type="GO" id="GO:0048278">
    <property type="term" value="P:vesicle docking"/>
    <property type="evidence" value="ECO:0007669"/>
    <property type="project" value="TreeGrafter"/>
</dbReference>
<dbReference type="PROSITE" id="PS50192">
    <property type="entry name" value="T_SNARE"/>
    <property type="match status" value="1"/>
</dbReference>
<dbReference type="eggNOG" id="KOG0809">
    <property type="taxonomic scope" value="Eukaryota"/>
</dbReference>
<evidence type="ECO:0000256" key="1">
    <source>
        <dbReference type="ARBA" id="ARBA00004409"/>
    </source>
</evidence>
<dbReference type="SMART" id="SM00397">
    <property type="entry name" value="t_SNARE"/>
    <property type="match status" value="1"/>
</dbReference>
<protein>
    <submittedName>
        <fullName evidence="12">Syntaxin</fullName>
    </submittedName>
</protein>
<dbReference type="STRING" id="296587.C1DYW6"/>
<evidence type="ECO:0000256" key="4">
    <source>
        <dbReference type="ARBA" id="ARBA00022692"/>
    </source>
</evidence>
<evidence type="ECO:0000256" key="6">
    <source>
        <dbReference type="ARBA" id="ARBA00022989"/>
    </source>
</evidence>
<dbReference type="InterPro" id="IPR000727">
    <property type="entry name" value="T_SNARE_dom"/>
</dbReference>
<keyword evidence="6 10" id="KW-1133">Transmembrane helix</keyword>
<keyword evidence="9 10" id="KW-0472">Membrane</keyword>
<dbReference type="AlphaFoldDB" id="C1DYW6"/>
<feature type="domain" description="T-SNARE coiled-coil homology" evidence="11">
    <location>
        <begin position="235"/>
        <end position="297"/>
    </location>
</feature>
<keyword evidence="13" id="KW-1185">Reference proteome</keyword>
<keyword evidence="4 10" id="KW-0812">Transmembrane</keyword>
<dbReference type="InterPro" id="IPR010989">
    <property type="entry name" value="SNARE"/>
</dbReference>
<dbReference type="GO" id="GO:0000139">
    <property type="term" value="C:Golgi membrane"/>
    <property type="evidence" value="ECO:0007669"/>
    <property type="project" value="UniProtKB-SubCell"/>
</dbReference>
<dbReference type="GeneID" id="8241432"/>
<dbReference type="Gene3D" id="1.20.58.70">
    <property type="match status" value="1"/>
</dbReference>
<dbReference type="KEGG" id="mis:MICPUN_112641"/>
<keyword evidence="7" id="KW-0333">Golgi apparatus</keyword>
<evidence type="ECO:0000256" key="8">
    <source>
        <dbReference type="ARBA" id="ARBA00023054"/>
    </source>
</evidence>
<reference evidence="12 13" key="1">
    <citation type="journal article" date="2009" name="Science">
        <title>Green evolution and dynamic adaptations revealed by genomes of the marine picoeukaryotes Micromonas.</title>
        <authorList>
            <person name="Worden A.Z."/>
            <person name="Lee J.H."/>
            <person name="Mock T."/>
            <person name="Rouze P."/>
            <person name="Simmons M.P."/>
            <person name="Aerts A.L."/>
            <person name="Allen A.E."/>
            <person name="Cuvelier M.L."/>
            <person name="Derelle E."/>
            <person name="Everett M.V."/>
            <person name="Foulon E."/>
            <person name="Grimwood J."/>
            <person name="Gundlach H."/>
            <person name="Henrissat B."/>
            <person name="Napoli C."/>
            <person name="McDonald S.M."/>
            <person name="Parker M.S."/>
            <person name="Rombauts S."/>
            <person name="Salamov A."/>
            <person name="Von Dassow P."/>
            <person name="Badger J.H."/>
            <person name="Coutinho P.M."/>
            <person name="Demir E."/>
            <person name="Dubchak I."/>
            <person name="Gentemann C."/>
            <person name="Eikrem W."/>
            <person name="Gready J.E."/>
            <person name="John U."/>
            <person name="Lanier W."/>
            <person name="Lindquist E.A."/>
            <person name="Lucas S."/>
            <person name="Mayer K.F."/>
            <person name="Moreau H."/>
            <person name="Not F."/>
            <person name="Otillar R."/>
            <person name="Panaud O."/>
            <person name="Pangilinan J."/>
            <person name="Paulsen I."/>
            <person name="Piegu B."/>
            <person name="Poliakov A."/>
            <person name="Robbens S."/>
            <person name="Schmutz J."/>
            <person name="Toulza E."/>
            <person name="Wyss T."/>
            <person name="Zelensky A."/>
            <person name="Zhou K."/>
            <person name="Armbrust E.V."/>
            <person name="Bhattacharya D."/>
            <person name="Goodenough U.W."/>
            <person name="Van de Peer Y."/>
            <person name="Grigoriev I.V."/>
        </authorList>
    </citation>
    <scope>NUCLEOTIDE SEQUENCE [LARGE SCALE GENOMIC DNA]</scope>
    <source>
        <strain evidence="13">RCC299 / NOUM17</strain>
    </source>
</reference>
<dbReference type="GO" id="GO:0000149">
    <property type="term" value="F:SNARE binding"/>
    <property type="evidence" value="ECO:0007669"/>
    <property type="project" value="TreeGrafter"/>
</dbReference>
<dbReference type="OMA" id="DFRRCHA"/>
<organism evidence="12 13">
    <name type="scientific">Micromonas commoda (strain RCC299 / NOUM17 / CCMP2709)</name>
    <name type="common">Picoplanktonic green alga</name>
    <dbReference type="NCBI Taxonomy" id="296587"/>
    <lineage>
        <taxon>Eukaryota</taxon>
        <taxon>Viridiplantae</taxon>
        <taxon>Chlorophyta</taxon>
        <taxon>Mamiellophyceae</taxon>
        <taxon>Mamiellales</taxon>
        <taxon>Mamiellaceae</taxon>
        <taxon>Micromonas</taxon>
    </lineage>
</organism>
<dbReference type="EMBL" id="CP001323">
    <property type="protein sequence ID" value="ACO61015.1"/>
    <property type="molecule type" value="Genomic_DNA"/>
</dbReference>
<evidence type="ECO:0000259" key="11">
    <source>
        <dbReference type="PROSITE" id="PS50192"/>
    </source>
</evidence>
<feature type="transmembrane region" description="Helical" evidence="10">
    <location>
        <begin position="310"/>
        <end position="326"/>
    </location>
</feature>
<dbReference type="InterPro" id="IPR045242">
    <property type="entry name" value="Syntaxin"/>
</dbReference>
<dbReference type="FunCoup" id="C1DYW6">
    <property type="interactions" value="1834"/>
</dbReference>
<evidence type="ECO:0000256" key="9">
    <source>
        <dbReference type="ARBA" id="ARBA00023136"/>
    </source>
</evidence>
<dbReference type="Pfam" id="PF05739">
    <property type="entry name" value="SNARE"/>
    <property type="match status" value="1"/>
</dbReference>
<evidence type="ECO:0000256" key="2">
    <source>
        <dbReference type="ARBA" id="ARBA00009063"/>
    </source>
</evidence>
<comment type="subcellular location">
    <subcellularLocation>
        <location evidence="1">Golgi apparatus membrane</location>
        <topology evidence="1">Single-pass type IV membrane protein</topology>
    </subcellularLocation>
</comment>
<dbReference type="GO" id="GO:0006906">
    <property type="term" value="P:vesicle fusion"/>
    <property type="evidence" value="ECO:0007669"/>
    <property type="project" value="TreeGrafter"/>
</dbReference>
<evidence type="ECO:0000256" key="3">
    <source>
        <dbReference type="ARBA" id="ARBA00022448"/>
    </source>
</evidence>
<keyword evidence="8" id="KW-0175">Coiled coil</keyword>
<evidence type="ECO:0000256" key="7">
    <source>
        <dbReference type="ARBA" id="ARBA00023034"/>
    </source>
</evidence>